<evidence type="ECO:0000256" key="1">
    <source>
        <dbReference type="ARBA" id="ARBA00004123"/>
    </source>
</evidence>
<accession>A0A8K0UE31</accession>
<dbReference type="InterPro" id="IPR023801">
    <property type="entry name" value="His_deacetylse_dom"/>
</dbReference>
<dbReference type="AlphaFoldDB" id="A0A8K0UE31"/>
<dbReference type="GO" id="GO:0040029">
    <property type="term" value="P:epigenetic regulation of gene expression"/>
    <property type="evidence" value="ECO:0007669"/>
    <property type="project" value="TreeGrafter"/>
</dbReference>
<proteinExistence type="inferred from homology"/>
<feature type="region of interest" description="Disordered" evidence="11">
    <location>
        <begin position="1"/>
        <end position="28"/>
    </location>
</feature>
<comment type="caution">
    <text evidence="14">The sequence shown here is derived from an EMBL/GenBank/DDBJ whole genome shotgun (WGS) entry which is preliminary data.</text>
</comment>
<evidence type="ECO:0000256" key="7">
    <source>
        <dbReference type="ARBA" id="ARBA00023015"/>
    </source>
</evidence>
<evidence type="ECO:0000256" key="8">
    <source>
        <dbReference type="ARBA" id="ARBA00023163"/>
    </source>
</evidence>
<keyword evidence="9" id="KW-0539">Nucleus</keyword>
<evidence type="ECO:0000256" key="3">
    <source>
        <dbReference type="ARBA" id="ARBA00012111"/>
    </source>
</evidence>
<name>A0A8K0UE31_9AGAR</name>
<dbReference type="InterPro" id="IPR037138">
    <property type="entry name" value="His_deacetylse_dom_sf"/>
</dbReference>
<dbReference type="EC" id="3.5.1.98" evidence="3"/>
<keyword evidence="15" id="KW-1185">Reference proteome</keyword>
<evidence type="ECO:0000313" key="14">
    <source>
        <dbReference type="EMBL" id="KAH8080278.1"/>
    </source>
</evidence>
<keyword evidence="7" id="KW-0805">Transcription regulation</keyword>
<dbReference type="GO" id="GO:0000118">
    <property type="term" value="C:histone deacetylase complex"/>
    <property type="evidence" value="ECO:0007669"/>
    <property type="project" value="TreeGrafter"/>
</dbReference>
<evidence type="ECO:0000256" key="2">
    <source>
        <dbReference type="ARBA" id="ARBA00007738"/>
    </source>
</evidence>
<dbReference type="Pfam" id="PF09757">
    <property type="entry name" value="Arb2-like"/>
    <property type="match status" value="1"/>
</dbReference>
<feature type="domain" description="Histone deacetylase" evidence="12">
    <location>
        <begin position="59"/>
        <end position="358"/>
    </location>
</feature>
<evidence type="ECO:0000256" key="11">
    <source>
        <dbReference type="SAM" id="MobiDB-lite"/>
    </source>
</evidence>
<dbReference type="InterPro" id="IPR023696">
    <property type="entry name" value="Ureohydrolase_dom_sf"/>
</dbReference>
<evidence type="ECO:0000313" key="15">
    <source>
        <dbReference type="Proteomes" id="UP000813824"/>
    </source>
</evidence>
<evidence type="ECO:0000256" key="4">
    <source>
        <dbReference type="ARBA" id="ARBA00022491"/>
    </source>
</evidence>
<keyword evidence="4" id="KW-0678">Repressor</keyword>
<comment type="similarity">
    <text evidence="2">Belongs to the histone deacetylase family. HD type 2 subfamily.</text>
</comment>
<evidence type="ECO:0000259" key="12">
    <source>
        <dbReference type="Pfam" id="PF00850"/>
    </source>
</evidence>
<comment type="subcellular location">
    <subcellularLocation>
        <location evidence="1">Nucleus</location>
    </subcellularLocation>
</comment>
<dbReference type="Pfam" id="PF00850">
    <property type="entry name" value="Hist_deacetyl"/>
    <property type="match status" value="1"/>
</dbReference>
<evidence type="ECO:0000256" key="10">
    <source>
        <dbReference type="ARBA" id="ARBA00048287"/>
    </source>
</evidence>
<dbReference type="SUPFAM" id="SSF52768">
    <property type="entry name" value="Arginase/deacetylase"/>
    <property type="match status" value="1"/>
</dbReference>
<dbReference type="Gene3D" id="3.40.800.20">
    <property type="entry name" value="Histone deacetylase domain"/>
    <property type="match status" value="1"/>
</dbReference>
<evidence type="ECO:0000259" key="13">
    <source>
        <dbReference type="Pfam" id="PF09757"/>
    </source>
</evidence>
<protein>
    <recommendedName>
        <fullName evidence="3">histone deacetylase</fullName>
        <ecNumber evidence="3">3.5.1.98</ecNumber>
    </recommendedName>
</protein>
<feature type="domain" description="Arb2-like" evidence="13">
    <location>
        <begin position="414"/>
        <end position="648"/>
    </location>
</feature>
<comment type="catalytic activity">
    <reaction evidence="10">
        <text>N(6)-acetyl-L-lysyl-[histone] + H2O = L-lysyl-[histone] + acetate</text>
        <dbReference type="Rhea" id="RHEA:58196"/>
        <dbReference type="Rhea" id="RHEA-COMP:9845"/>
        <dbReference type="Rhea" id="RHEA-COMP:11338"/>
        <dbReference type="ChEBI" id="CHEBI:15377"/>
        <dbReference type="ChEBI" id="CHEBI:29969"/>
        <dbReference type="ChEBI" id="CHEBI:30089"/>
        <dbReference type="ChEBI" id="CHEBI:61930"/>
        <dbReference type="EC" id="3.5.1.98"/>
    </reaction>
</comment>
<dbReference type="PANTHER" id="PTHR10625">
    <property type="entry name" value="HISTONE DEACETYLASE HDAC1-RELATED"/>
    <property type="match status" value="1"/>
</dbReference>
<organism evidence="14 15">
    <name type="scientific">Cristinia sonorae</name>
    <dbReference type="NCBI Taxonomy" id="1940300"/>
    <lineage>
        <taxon>Eukaryota</taxon>
        <taxon>Fungi</taxon>
        <taxon>Dikarya</taxon>
        <taxon>Basidiomycota</taxon>
        <taxon>Agaricomycotina</taxon>
        <taxon>Agaricomycetes</taxon>
        <taxon>Agaricomycetidae</taxon>
        <taxon>Agaricales</taxon>
        <taxon>Pleurotineae</taxon>
        <taxon>Stephanosporaceae</taxon>
        <taxon>Cristinia</taxon>
    </lineage>
</organism>
<evidence type="ECO:0000256" key="5">
    <source>
        <dbReference type="ARBA" id="ARBA00022801"/>
    </source>
</evidence>
<dbReference type="InterPro" id="IPR000286">
    <property type="entry name" value="HDACs"/>
</dbReference>
<dbReference type="GO" id="GO:0141221">
    <property type="term" value="F:histone deacetylase activity, hydrolytic mechanism"/>
    <property type="evidence" value="ECO:0007669"/>
    <property type="project" value="UniProtKB-EC"/>
</dbReference>
<sequence length="656" mass="73335">MEVDSAVHSDAPTLHTGGPTTTAVKRRRYGTPDEKGFRRFDMGYVYDTRMMHHSPRSEHTEAPERIQKIFEVLDNCLCTSQMLRLPIREVEREEVLLVHSEALWDKVLAIRDMTEQDIIESELYYEELSLYVHPSTPLAARLSCGGVIEACLAVARGEVRRSLAIVRPPGHHAEPDEHMGFCFFNNVAVAARVVQQLTPAKKILILDWDVHHGNGTQRAFNDDPTVLYISIHRYEGGKFYPNGPFGGLDSCGEGKGLGYSVNIPWPEKGMGDADYIHAFQQIVMPIGIEFAPDLVIVSAGFDAADGDDLGECHVTPAGYAHMTHMLSSLAGGNIVIALEGGYNLKAISDSCLAVTKVLLGESPPAMGPLVASQISTETIYEVALEQSKYWRNISPKSCVPREEFAKLTFTIPELLKAHRQEYLYNEHKMLVVPFATPELEARFGSQVACTPDIMENQTLIVFVHEFGNVRAELDSVTTCDLNMEHSYMVDFSKELLSWIRKTKHALLDVNVYAKQTTGRNSRGSVEIMTYLWDNYIQLTDARRIVLIGHGPGCQALEDLLDNRIVGVRKSVKAVVQVVGNFNIPMVPREARDWYLDHSCVLVPENHKAFTEDKTVKRHGLVMRVQETKPIQLMIKSFPAICAFIERMLGEGAKARA</sequence>
<evidence type="ECO:0000256" key="6">
    <source>
        <dbReference type="ARBA" id="ARBA00022853"/>
    </source>
</evidence>
<keyword evidence="8" id="KW-0804">Transcription</keyword>
<keyword evidence="6" id="KW-0156">Chromatin regulator</keyword>
<keyword evidence="5" id="KW-0378">Hydrolase</keyword>
<dbReference type="EMBL" id="JAEVFJ010000054">
    <property type="protein sequence ID" value="KAH8080278.1"/>
    <property type="molecule type" value="Genomic_DNA"/>
</dbReference>
<dbReference type="InterPro" id="IPR019154">
    <property type="entry name" value="Arb2-like_domain"/>
</dbReference>
<reference evidence="14" key="1">
    <citation type="journal article" date="2021" name="New Phytol.">
        <title>Evolutionary innovations through gain and loss of genes in the ectomycorrhizal Boletales.</title>
        <authorList>
            <person name="Wu G."/>
            <person name="Miyauchi S."/>
            <person name="Morin E."/>
            <person name="Kuo A."/>
            <person name="Drula E."/>
            <person name="Varga T."/>
            <person name="Kohler A."/>
            <person name="Feng B."/>
            <person name="Cao Y."/>
            <person name="Lipzen A."/>
            <person name="Daum C."/>
            <person name="Hundley H."/>
            <person name="Pangilinan J."/>
            <person name="Johnson J."/>
            <person name="Barry K."/>
            <person name="LaButti K."/>
            <person name="Ng V."/>
            <person name="Ahrendt S."/>
            <person name="Min B."/>
            <person name="Choi I.G."/>
            <person name="Park H."/>
            <person name="Plett J.M."/>
            <person name="Magnuson J."/>
            <person name="Spatafora J.W."/>
            <person name="Nagy L.G."/>
            <person name="Henrissat B."/>
            <person name="Grigoriev I.V."/>
            <person name="Yang Z.L."/>
            <person name="Xu J."/>
            <person name="Martin F.M."/>
        </authorList>
    </citation>
    <scope>NUCLEOTIDE SEQUENCE</scope>
    <source>
        <strain evidence="14">KKN 215</strain>
    </source>
</reference>
<dbReference type="PRINTS" id="PR01270">
    <property type="entry name" value="HDASUPER"/>
</dbReference>
<evidence type="ECO:0000256" key="9">
    <source>
        <dbReference type="ARBA" id="ARBA00023242"/>
    </source>
</evidence>
<dbReference type="Proteomes" id="UP000813824">
    <property type="component" value="Unassembled WGS sequence"/>
</dbReference>
<dbReference type="OrthoDB" id="424012at2759"/>
<dbReference type="FunFam" id="3.40.800.20:FF:000005">
    <property type="entry name" value="histone deacetylase 6"/>
    <property type="match status" value="1"/>
</dbReference>
<gene>
    <name evidence="14" type="ORF">BXZ70DRAFT_901448</name>
</gene>
<dbReference type="PANTHER" id="PTHR10625:SF5">
    <property type="entry name" value="HISTONE DEACETYLASE"/>
    <property type="match status" value="1"/>
</dbReference>